<evidence type="ECO:0000256" key="4">
    <source>
        <dbReference type="ARBA" id="ARBA00022598"/>
    </source>
</evidence>
<evidence type="ECO:0000256" key="2">
    <source>
        <dbReference type="ARBA" id="ARBA00022450"/>
    </source>
</evidence>
<name>A0AAN6TR26_9PEZI</name>
<dbReference type="GO" id="GO:0016874">
    <property type="term" value="F:ligase activity"/>
    <property type="evidence" value="ECO:0007669"/>
    <property type="project" value="UniProtKB-KW"/>
</dbReference>
<dbReference type="InterPro" id="IPR036736">
    <property type="entry name" value="ACP-like_sf"/>
</dbReference>
<dbReference type="GO" id="GO:0031169">
    <property type="term" value="P:ferrichrome biosynthetic process"/>
    <property type="evidence" value="ECO:0007669"/>
    <property type="project" value="UniProtKB-ARBA"/>
</dbReference>
<dbReference type="FunFam" id="3.30.300.30:FF:000033">
    <property type="entry name" value="Nonribosomal siderophore peptide synthase SidC"/>
    <property type="match status" value="2"/>
</dbReference>
<evidence type="ECO:0000256" key="3">
    <source>
        <dbReference type="ARBA" id="ARBA00022553"/>
    </source>
</evidence>
<dbReference type="FunFam" id="3.40.50.12780:FF:000024">
    <property type="entry name" value="Nonribosomal siderophore peptide synthase SidC"/>
    <property type="match status" value="2"/>
</dbReference>
<sequence length="4928" mass="541559">MALAKTESDDSLSIVNHPALRLPGPCLLHLLVQTDSQDGQAAVDFLKSDGSRTSISYTELHHAANSLASRILALAGPPKDSRPFVVPVLIPQSPKLYITLLAILKAGGAFCPMNLDVSSERANFILEDVGAQIVVTTSDLASRLQQGGQSVLIVDGEVPHDEPVAVTPHRRQPAQTDLAYVMYTSGSTGTPKGVGISHDAATQSLLAHDRHIPQFSRFLQFAAPTFDVSVFEIFFPLFRGKTLVSCTRPTMLNDLPRVLREMEVDACELTPSVAGSLLRKREDAPGLCLLLTIGEMLTQPVVEEFGGSETRPSMLWGMYGPTEAAIHCTLQPAFTHDSPIGNIGVPLDTVSAFILNIPEEEKEDTTSALKVLPRGEVGELAVGGHQLAEGYLNRPELTLTVFVDTPYGRLYRTGDKARMRDDGTIECLGRIAHGQVKLRGQRMELGEVEHAALRTPGCHSAVAAVVESMLVLFCAVDAGIAGMEAAIMQSCRRWLPGFMLPGDIVVMRSFPRLASGKVDRKGMVGDYKARTAGALQRGISYRDELQEQLCNITSRSLKIQVRPDQDLLKAGLDSLSAIKLASVLREAGFDVGAVDILEVRTISALHCRLQSVCQTRPSEKLSEASPLNLDVSIIMASHPALSRLGRSIEAVVPSTPLQASMLAETMADHRAYCNWIELSVPSTYSESTIRSWFLQLAQANEVLRTGFIHHGGQFMQVVFDTFDESNLSITDSIIRDFSLSDDTDYVRPFRVQIKAPSSQNGDATVVLQLHHAVYDGWSLDLMLSDLAALTRGQRLNPRPQFSLVRAYYQSAAFMRACDEAREFWADNLLGFQPPALPILTSEIIESSKVLTTTTSVHCFPEDLRLVLQRIDCGPQTIFQAALAWFWSAMVGSGDVVVGSIQSGRTVPVAKIEDIVGPCIASVPIRTNLCQVRTIRDLLVSVHAGNRATLSHSVLPLSEIKRAAGIRSGQSIYDILFIYQESLHSKDQSLNSFRQVAHQDFLETKLLVEVESMENCFDCRFTYHSNTFPEAQVRIMADSIRALISHMLKHLDSELPSISQALPQELLSVFNPTPTTFVGVPDLAYAVEQMAAGSPDKDAVCFADHISDGVLTATTITFAELNNTASRIAWYLSQQGVRDGGVIAIVMEKSIRLYAGILAILKTGCAYLPLQPSTPTARINTIVEQAGVTLSLVDTRTQKKLQQDVSCTCNIVDLQTLDLQSAGTLTTRPTPDPDRLAYIIYTSGSTGVPKGVCLTQLNIMSNLEVLSKIYPVKEDARLLQSCSQAFDVSVFEIFFAWTQGMCLCSATNDTLFEDLERSIRKLNVTHLSMTPTVASLVDPEKVSRVEFLVTAGEAMTEVVSRKWGDKLYQGYGPSETTNICSVKKMGPNQVIQHLGWSFENTSTLVLARDGMGVVPFGCLGEFCFGGDQVAQGYLGMEDLTAAKFINHPRFGRMYRSGDLGRMLPDGSMVIVGRADDQIKIRGQRVELNEINEAIRQSADVTDCVTLYLRADQTFGRDQLIAYLVPKQHEGTQFEVLKVGEDIVKEIRSLYRALESRLASYMLPSAIVPISVLPTTASGKLDWTRLRQTFQDLGSDYLELVSHGTDRELDVDQGEWSDVEIQVAEGIHNALNVSRDKIRKWTPLTSLGLDSISAIQVSRYLQKQLHARLPVSLILQNPSVARLAKALPQIHVSNVQQDEAAQFLPRHIAEKVSQRLVQGGKQTSKILPCTPLQEAMLATSDGKAQYLNRMLFRLNGHVSRLRDSWKAMVIRHDILRTCFVSTYDGSWPMVQAVLDQWQAPWHQFNASQVGLEECISQHAQAVPYAIDSLEPAVSFATIRQGDDVLLSFICHHALYDGMAMEKLLFEVEQHFYGLSLPQVPAYERFLRKALTLPASTNSFWLTHLDGYQRKLTAHLTSKLANTESRSAAELDIPLLEIQTRIKALGVSLLALTQSAWARTLGCLFRTNDICFGNVVNGRSLPVEGINELVAPCFNTIPIRMNLSRRQRNLDLMKAFQASNAKLMEYQFTPLRRIQSLLSQHSTRRLFDTLFLLQQSPRVVDQSLWALERDDGEMDVPLVCEVIPDGNVDRLFVKMHSIEGQPLRHGIVELVLDLFSHALNNCLQFPGSHSALDAMPRELAERLSRVEYQPPQLKHDTTQQGATTEEWTPMERSIRSVLAKLSSTISERIGRSTTIYQLGFDSISAVQIASMLRKLGHRIVASDVIEHPTCESLGRHLETRASDSGVTPGYDLGPFQSHVQPQISAQGISLELVEAVLPCTPLQSSMMAQFIRSGGRDYFNFIDFELADAIDHAKLADAWQAITLIHPLLRTGIVPVEHEDSAFAMVQYRANRFVPALAILSGEQAESFDLETWRVAAAQAASEAPYSQFWKVAITESAQSATMHLAIHHALYDAYSLQLVLDDLSKMAMGGVLSPRAATQEAVADILGQVSSAAESSAGFWRSLADRVVVNGFPVMTPLRQTSRHILTESAMSAAALTALEEAASGSGHTVQVILQAAWTRVLSAYLGEQSVVFGVVLSGRNTEASRNASFPCISTLPVIATNMASNRALLDQMLQYNTELYKHQHQPLTRIQQWLGCPDSRLFDTLLVYQKLDRETLERRPWRIVNERASVDYPVSIEVEPQAGDQLGYRITFFSDVLSKEQAHLLLKQFDATVRQLAHNSNGQEADLFSSTPELFSILPPELPEIPTTVKFLHQFAGLQALRVPDNTALYFVEKFNHNEPVGRKWTYKELNENGNRVAQMLLPHAKPGDIVAVYLDKCPEAYFSILGILKAGCAFLALDPGAPRSRNEFILQDSGASVLITSRQRKDSKELTVAAPVLGIDEESLPTMSADPPILSREIKPNDVCYCLYTSGTTGTPKGCEITHDNAVQCMLAFQHIFKGHWQDDSRWLQFASLHFDVSVLEQYWSWSVGITLVAAPRDVILEDLAGTISRLEITHIDLTPSLARMLHPDEVPTLCRGVFITGGETLKQEILDVWGSKEVIYNFYGPTEATIGVTVFPRVPATGRASNIGRQFVNVGSYVLKPGTEQPVLRGGVGDLCVSGRLVGKGYLKRDDLTSEKFPILQHFQDRVYRTGDLVRVLHDGCFDFLGRADDQVKLRGQRLEIGEINHCIRKGVDEIRDVATMVVRHEVQQKDLLVSFVVSDDDSKQGKPGRQLEVIKSFEAAELCRRARDACRSKLPGYMVPTYVLQLPFIPLSANNKAEIKELRKLFASLGQDKLMTLSSSTHKTRGRLSTVEAKVAKALGTMQGIGMNSITPESSIFELGIDSISVLRFSRALKKDGFPHASPSLILQHPLIGDLADALELHKPISNHDSVAAARQLVQACAHKLRPLVCRELGVMPDQIEYIAPCSPLQQGMISRSATESAYLNTFRFSLSPDVSTEGLHSALQRCVKALPILRTKFVGTTDGFVQVVIRGAPLPWREISLEAETAIGDGIRKTRDAWIARNKECLPQPLECVLITSGGARLLVLHIFHGLYDANSFKLILDRVVTEYFHPSGEECQEADLAPGPSFLDALCYGPLQDFSSSKSFWMKHLEGARPISSHRPSSMVVTIQREVRFKPLEAARTSLRVTHQALVQAAWVSVLASNFVSDPTIGIVVSGRNIELDGAEGVVGPLLNTLPFHAHITTKGELTWSSLVRQCHDFNIAVLPFQHVPLRDIQKWCSGGKPLFDTLFSFQREEGTVIEHHALWTVIDSEPNADYPRALEATLCVDGRLRLLLTVQQSVLDSPDSLTRMMDGLEQKLAAIANNLDGLVSLKATMPADGLEAGPASDGHPTSTVTNGHSDQDSRFTWTDAAVTIRNEIAALADVHPGSVDERTPLFGLGLDSIDVIKLSARLKRQGLGIKTSELIKAQTIQAIVQQLQTCSLSGTKDASRARKISEVTSVLRQHLGGELVEGEVVLPTTPLQESMVAEMIASDFRFYFNHDILEFAPPTNVNKLKDAWRTVIAGSPILRTKFLPVETQSLKTSSCQVIGQGTSVYMADVSLDTTDELAKVCESATVRAREGAGRSNLLQLAFVSVESQRFLVLSLAHALYDGWSLSLIHRNVQAAYEGRYQAQTLESYISQVQGIVIAENDDASAFWAGFLQGATPTIIQEMETVRGSVPNVVYRGEITSTLPLSEITAFCKAQAITVQTLGQSCWAVMLAAKTGSLDVTFGVVLSCRDSEVLEELVFPTMNTVAVRSVLHGTISSWLRYMQDNMSSIVAHQHFPLREAQKLAKCNGLLFNTLFLQQRRPPLHHQQGSEVLMRSVGGEAAVEYPVCVEMEMTEKALVWRIACDGAYASQVETSRMLRDLDQVLGYVVRSPEAQAVAFFGQEISVCGLDPVLPKTAKNTATAHLNGSVGTENEAWSPEEEIIRDVLSQVSGVPAATILKSNTIYHLGLDSISAIKAGSVLRKRGISIGFRDMLKGGSITEMAQLVRKTQPSPANPSQVNHNTGSTNGFALPADVDLTSILSSIGLDESKVEDVLPASAMQVHMLSVWQNTGGQVFYPCFTYALSGQVDISTIAAAWRALAAEIPILRTVFVSTNSQSTPILQVVLHSTAVDQTTMASPEGNTWVSRTTDELSQPYNCLHTQKNGDRWILRLKIHHALYDAVSLPAIMERFAALCSNNSSPGPGSQQFNWRGVLAPTSTEESRSERKRFWTEYLSGIDPASTLCFPQQTKQDRHSRVNLIKPAALTGISAITKQCKSKGISLQALFFAAYAHFLASAAVTNGKEKPRRVVFGIYLANRAGDTNTNLGGTSYPSLRLVPLRVVLKEDASLFEIAAEIQRDIHAISAPGFVEVGLWELREWTEVVVDSFVNFLGANLHSPVVVIGDGEEEGVRLEVVEGPVLDLSRGASVEIDDGFGRGVGKEIAGNPVRDVFMDAIDVEVSVRGDDMTIGVFGPGERLGGTGAARVIEGVVEGLRGVV</sequence>
<keyword evidence="9" id="KW-1185">Reference proteome</keyword>
<dbReference type="InterPro" id="IPR020845">
    <property type="entry name" value="AMP-binding_CS"/>
</dbReference>
<dbReference type="SUPFAM" id="SSF56801">
    <property type="entry name" value="Acetyl-CoA synthetase-like"/>
    <property type="match status" value="3"/>
</dbReference>
<feature type="domain" description="Carrier" evidence="7">
    <location>
        <begin position="4368"/>
        <end position="4441"/>
    </location>
</feature>
<dbReference type="RefSeq" id="XP_062642832.1">
    <property type="nucleotide sequence ID" value="XM_062789612.1"/>
</dbReference>
<dbReference type="Gene3D" id="3.40.50.12780">
    <property type="entry name" value="N-terminal domain of ligase-like"/>
    <property type="match status" value="3"/>
</dbReference>
<proteinExistence type="inferred from homology"/>
<dbReference type="Gene3D" id="1.10.1200.10">
    <property type="entry name" value="ACP-like"/>
    <property type="match status" value="6"/>
</dbReference>
<dbReference type="SUPFAM" id="SSF52777">
    <property type="entry name" value="CoA-dependent acyltransferases"/>
    <property type="match status" value="12"/>
</dbReference>
<evidence type="ECO:0000256" key="5">
    <source>
        <dbReference type="ARBA" id="ARBA00029454"/>
    </source>
</evidence>
<dbReference type="GeneID" id="87826382"/>
<feature type="compositionally biased region" description="Polar residues" evidence="6">
    <location>
        <begin position="3792"/>
        <end position="3801"/>
    </location>
</feature>
<feature type="domain" description="Carrier" evidence="7">
    <location>
        <begin position="3811"/>
        <end position="3884"/>
    </location>
</feature>
<dbReference type="SUPFAM" id="SSF47336">
    <property type="entry name" value="ACP-like"/>
    <property type="match status" value="6"/>
</dbReference>
<dbReference type="PANTHER" id="PTHR45527:SF1">
    <property type="entry name" value="FATTY ACID SYNTHASE"/>
    <property type="match status" value="1"/>
</dbReference>
<dbReference type="InterPro" id="IPR006162">
    <property type="entry name" value="Ppantetheine_attach_site"/>
</dbReference>
<keyword evidence="2" id="KW-0596">Phosphopantetheine</keyword>
<feature type="domain" description="Carrier" evidence="7">
    <location>
        <begin position="3251"/>
        <end position="3325"/>
    </location>
</feature>
<dbReference type="EMBL" id="MU853254">
    <property type="protein sequence ID" value="KAK4119059.1"/>
    <property type="molecule type" value="Genomic_DNA"/>
</dbReference>
<dbReference type="InterPro" id="IPR045851">
    <property type="entry name" value="AMP-bd_C_sf"/>
</dbReference>
<feature type="region of interest" description="Disordered" evidence="6">
    <location>
        <begin position="3783"/>
        <end position="3805"/>
    </location>
</feature>
<dbReference type="PANTHER" id="PTHR45527">
    <property type="entry name" value="NONRIBOSOMAL PEPTIDE SYNTHETASE"/>
    <property type="match status" value="1"/>
</dbReference>
<dbReference type="PROSITE" id="PS50075">
    <property type="entry name" value="CARRIER"/>
    <property type="match status" value="6"/>
</dbReference>
<dbReference type="Gene3D" id="3.30.559.10">
    <property type="entry name" value="Chloramphenicol acetyltransferase-like domain"/>
    <property type="match status" value="6"/>
</dbReference>
<organism evidence="8 9">
    <name type="scientific">Parathielavia appendiculata</name>
    <dbReference type="NCBI Taxonomy" id="2587402"/>
    <lineage>
        <taxon>Eukaryota</taxon>
        <taxon>Fungi</taxon>
        <taxon>Dikarya</taxon>
        <taxon>Ascomycota</taxon>
        <taxon>Pezizomycotina</taxon>
        <taxon>Sordariomycetes</taxon>
        <taxon>Sordariomycetidae</taxon>
        <taxon>Sordariales</taxon>
        <taxon>Chaetomiaceae</taxon>
        <taxon>Parathielavia</taxon>
    </lineage>
</organism>
<evidence type="ECO:0000256" key="1">
    <source>
        <dbReference type="ARBA" id="ARBA00004924"/>
    </source>
</evidence>
<dbReference type="Proteomes" id="UP001302602">
    <property type="component" value="Unassembled WGS sequence"/>
</dbReference>
<dbReference type="PROSITE" id="PS00455">
    <property type="entry name" value="AMP_BINDING"/>
    <property type="match status" value="2"/>
</dbReference>
<feature type="domain" description="Carrier" evidence="7">
    <location>
        <begin position="1612"/>
        <end position="1689"/>
    </location>
</feature>
<reference evidence="8" key="2">
    <citation type="submission" date="2023-05" db="EMBL/GenBank/DDBJ databases">
        <authorList>
            <consortium name="Lawrence Berkeley National Laboratory"/>
            <person name="Steindorff A."/>
            <person name="Hensen N."/>
            <person name="Bonometti L."/>
            <person name="Westerberg I."/>
            <person name="Brannstrom I.O."/>
            <person name="Guillou S."/>
            <person name="Cros-Aarteil S."/>
            <person name="Calhoun S."/>
            <person name="Haridas S."/>
            <person name="Kuo A."/>
            <person name="Mondo S."/>
            <person name="Pangilinan J."/>
            <person name="Riley R."/>
            <person name="Labutti K."/>
            <person name="Andreopoulos B."/>
            <person name="Lipzen A."/>
            <person name="Chen C."/>
            <person name="Yanf M."/>
            <person name="Daum C."/>
            <person name="Ng V."/>
            <person name="Clum A."/>
            <person name="Ohm R."/>
            <person name="Martin F."/>
            <person name="Silar P."/>
            <person name="Natvig D."/>
            <person name="Lalanne C."/>
            <person name="Gautier V."/>
            <person name="Ament-Velasquez S.L."/>
            <person name="Kruys A."/>
            <person name="Hutchinson M.I."/>
            <person name="Powell A.J."/>
            <person name="Barry K."/>
            <person name="Miller A.N."/>
            <person name="Grigoriev I.V."/>
            <person name="Debuchy R."/>
            <person name="Gladieux P."/>
            <person name="Thoren M.H."/>
            <person name="Johannesson H."/>
        </authorList>
    </citation>
    <scope>NUCLEOTIDE SEQUENCE</scope>
    <source>
        <strain evidence="8">CBS 731.68</strain>
    </source>
</reference>
<protein>
    <recommendedName>
        <fullName evidence="7">Carrier domain-containing protein</fullName>
    </recommendedName>
</protein>
<dbReference type="InterPro" id="IPR010071">
    <property type="entry name" value="AA_adenyl_dom"/>
</dbReference>
<comment type="pathway">
    <text evidence="1">Siderophore biosynthesis.</text>
</comment>
<gene>
    <name evidence="8" type="ORF">N657DRAFT_582453</name>
</gene>
<dbReference type="CDD" id="cd05918">
    <property type="entry name" value="A_NRPS_SidN3_like"/>
    <property type="match status" value="2"/>
</dbReference>
<evidence type="ECO:0000313" key="9">
    <source>
        <dbReference type="Proteomes" id="UP001302602"/>
    </source>
</evidence>
<comment type="similarity">
    <text evidence="5">Belongs to the NRP synthetase family.</text>
</comment>
<dbReference type="GO" id="GO:0031177">
    <property type="term" value="F:phosphopantetheine binding"/>
    <property type="evidence" value="ECO:0007669"/>
    <property type="project" value="InterPro"/>
</dbReference>
<dbReference type="FunFam" id="3.40.50.980:FF:000001">
    <property type="entry name" value="Non-ribosomal peptide synthetase"/>
    <property type="match status" value="1"/>
</dbReference>
<dbReference type="NCBIfam" id="NF003417">
    <property type="entry name" value="PRK04813.1"/>
    <property type="match status" value="3"/>
</dbReference>
<dbReference type="InterPro" id="IPR000873">
    <property type="entry name" value="AMP-dep_synth/lig_dom"/>
</dbReference>
<evidence type="ECO:0000313" key="8">
    <source>
        <dbReference type="EMBL" id="KAK4119059.1"/>
    </source>
</evidence>
<keyword evidence="4" id="KW-0436">Ligase</keyword>
<reference evidence="8" key="1">
    <citation type="journal article" date="2023" name="Mol. Phylogenet. Evol.">
        <title>Genome-scale phylogeny and comparative genomics of the fungal order Sordariales.</title>
        <authorList>
            <person name="Hensen N."/>
            <person name="Bonometti L."/>
            <person name="Westerberg I."/>
            <person name="Brannstrom I.O."/>
            <person name="Guillou S."/>
            <person name="Cros-Aarteil S."/>
            <person name="Calhoun S."/>
            <person name="Haridas S."/>
            <person name="Kuo A."/>
            <person name="Mondo S."/>
            <person name="Pangilinan J."/>
            <person name="Riley R."/>
            <person name="LaButti K."/>
            <person name="Andreopoulos B."/>
            <person name="Lipzen A."/>
            <person name="Chen C."/>
            <person name="Yan M."/>
            <person name="Daum C."/>
            <person name="Ng V."/>
            <person name="Clum A."/>
            <person name="Steindorff A."/>
            <person name="Ohm R.A."/>
            <person name="Martin F."/>
            <person name="Silar P."/>
            <person name="Natvig D.O."/>
            <person name="Lalanne C."/>
            <person name="Gautier V."/>
            <person name="Ament-Velasquez S.L."/>
            <person name="Kruys A."/>
            <person name="Hutchinson M.I."/>
            <person name="Powell A.J."/>
            <person name="Barry K."/>
            <person name="Miller A.N."/>
            <person name="Grigoriev I.V."/>
            <person name="Debuchy R."/>
            <person name="Gladieux P."/>
            <person name="Hiltunen Thoren M."/>
            <person name="Johannesson H."/>
        </authorList>
    </citation>
    <scope>NUCLEOTIDE SEQUENCE</scope>
    <source>
        <strain evidence="8">CBS 731.68</strain>
    </source>
</reference>
<feature type="domain" description="Carrier" evidence="7">
    <location>
        <begin position="2162"/>
        <end position="2238"/>
    </location>
</feature>
<feature type="domain" description="Carrier" evidence="7">
    <location>
        <begin position="540"/>
        <end position="613"/>
    </location>
</feature>
<dbReference type="Pfam" id="PF00668">
    <property type="entry name" value="Condensation"/>
    <property type="match status" value="6"/>
</dbReference>
<dbReference type="InterPro" id="IPR023213">
    <property type="entry name" value="CAT-like_dom_sf"/>
</dbReference>
<dbReference type="Gene3D" id="3.30.559.30">
    <property type="entry name" value="Nonribosomal peptide synthetase, condensation domain"/>
    <property type="match status" value="6"/>
</dbReference>
<accession>A0AAN6TR26</accession>
<dbReference type="Pfam" id="PF00550">
    <property type="entry name" value="PP-binding"/>
    <property type="match status" value="6"/>
</dbReference>
<dbReference type="InterPro" id="IPR020806">
    <property type="entry name" value="PKS_PP-bd"/>
</dbReference>
<dbReference type="GO" id="GO:0005737">
    <property type="term" value="C:cytoplasm"/>
    <property type="evidence" value="ECO:0007669"/>
    <property type="project" value="TreeGrafter"/>
</dbReference>
<dbReference type="Gene3D" id="3.30.300.30">
    <property type="match status" value="3"/>
</dbReference>
<keyword evidence="3" id="KW-0597">Phosphoprotein</keyword>
<dbReference type="NCBIfam" id="TIGR01733">
    <property type="entry name" value="AA-adenyl-dom"/>
    <property type="match status" value="3"/>
</dbReference>
<dbReference type="Pfam" id="PF00501">
    <property type="entry name" value="AMP-binding"/>
    <property type="match status" value="3"/>
</dbReference>
<evidence type="ECO:0000259" key="7">
    <source>
        <dbReference type="PROSITE" id="PS50075"/>
    </source>
</evidence>
<evidence type="ECO:0000256" key="6">
    <source>
        <dbReference type="SAM" id="MobiDB-lite"/>
    </source>
</evidence>
<dbReference type="InterPro" id="IPR042099">
    <property type="entry name" value="ANL_N_sf"/>
</dbReference>
<dbReference type="InterPro" id="IPR001242">
    <property type="entry name" value="Condensation_dom"/>
</dbReference>
<dbReference type="InterPro" id="IPR009081">
    <property type="entry name" value="PP-bd_ACP"/>
</dbReference>
<dbReference type="GO" id="GO:0043041">
    <property type="term" value="P:amino acid activation for nonribosomal peptide biosynthetic process"/>
    <property type="evidence" value="ECO:0007669"/>
    <property type="project" value="TreeGrafter"/>
</dbReference>
<dbReference type="SMART" id="SM00823">
    <property type="entry name" value="PKS_PP"/>
    <property type="match status" value="5"/>
</dbReference>
<dbReference type="GO" id="GO:0010106">
    <property type="term" value="P:cellular response to iron ion starvation"/>
    <property type="evidence" value="ECO:0007669"/>
    <property type="project" value="UniProtKB-ARBA"/>
</dbReference>
<dbReference type="PROSITE" id="PS00012">
    <property type="entry name" value="PHOSPHOPANTETHEINE"/>
    <property type="match status" value="2"/>
</dbReference>
<comment type="caution">
    <text evidence="8">The sequence shown here is derived from an EMBL/GenBank/DDBJ whole genome shotgun (WGS) entry which is preliminary data.</text>
</comment>